<protein>
    <submittedName>
        <fullName evidence="4">NAD(P)-binding protein</fullName>
    </submittedName>
</protein>
<reference evidence="4 5" key="1">
    <citation type="journal article" date="2012" name="PLoS Pathog.">
        <title>Diverse lifestyles and strategies of plant pathogenesis encoded in the genomes of eighteen Dothideomycetes fungi.</title>
        <authorList>
            <person name="Ohm R.A."/>
            <person name="Feau N."/>
            <person name="Henrissat B."/>
            <person name="Schoch C.L."/>
            <person name="Horwitz B.A."/>
            <person name="Barry K.W."/>
            <person name="Condon B.J."/>
            <person name="Copeland A.C."/>
            <person name="Dhillon B."/>
            <person name="Glaser F."/>
            <person name="Hesse C.N."/>
            <person name="Kosti I."/>
            <person name="LaButti K."/>
            <person name="Lindquist E.A."/>
            <person name="Lucas S."/>
            <person name="Salamov A.A."/>
            <person name="Bradshaw R.E."/>
            <person name="Ciuffetti L."/>
            <person name="Hamelin R.C."/>
            <person name="Kema G.H.J."/>
            <person name="Lawrence C."/>
            <person name="Scott J.A."/>
            <person name="Spatafora J.W."/>
            <person name="Turgeon B.G."/>
            <person name="de Wit P.J.G.M."/>
            <person name="Zhong S."/>
            <person name="Goodwin S.B."/>
            <person name="Grigoriev I.V."/>
        </authorList>
    </citation>
    <scope>NUCLEOTIDE SEQUENCE [LARGE SCALE GENOMIC DNA]</scope>
    <source>
        <strain evidence="4 5">SO2202</strain>
    </source>
</reference>
<keyword evidence="5" id="KW-1185">Reference proteome</keyword>
<dbReference type="RefSeq" id="XP_016756169.1">
    <property type="nucleotide sequence ID" value="XM_016909303.1"/>
</dbReference>
<sequence length="253" mass="26946">MSTTYLISGTTRGIGRGLVSALLLRPNTLVFAGVRDPSAKAAQDLLSLPKAPDSSVFLIKLDSSSESDAAQAIQTLQQEHNITHLDVVIANAGILTTAAPCREVTLDSLRSHFEINTLGPIILFQACLSLLQKSSNPKFVLTTSAVASCTIAPSLPAPVVAYAVSKVAANWFVSRAQGEHPEICFLPIHPGLVVTDMSSSFMEHAAEPGSGDDFLRAISVEECVKGYLQVVDKATKEKDGGKFVQWDGEGLPW</sequence>
<dbReference type="Gene3D" id="3.40.50.720">
    <property type="entry name" value="NAD(P)-binding Rossmann-like Domain"/>
    <property type="match status" value="1"/>
</dbReference>
<dbReference type="InterPro" id="IPR051468">
    <property type="entry name" value="Fungal_SecMetab_SDRs"/>
</dbReference>
<dbReference type="OrthoDB" id="9876299at2759"/>
<dbReference type="Pfam" id="PF00106">
    <property type="entry name" value="adh_short"/>
    <property type="match status" value="1"/>
</dbReference>
<dbReference type="SUPFAM" id="SSF51735">
    <property type="entry name" value="NAD(P)-binding Rossmann-fold domains"/>
    <property type="match status" value="1"/>
</dbReference>
<organism evidence="4 5">
    <name type="scientific">Sphaerulina musiva (strain SO2202)</name>
    <name type="common">Poplar stem canker fungus</name>
    <name type="synonym">Septoria musiva</name>
    <dbReference type="NCBI Taxonomy" id="692275"/>
    <lineage>
        <taxon>Eukaryota</taxon>
        <taxon>Fungi</taxon>
        <taxon>Dikarya</taxon>
        <taxon>Ascomycota</taxon>
        <taxon>Pezizomycotina</taxon>
        <taxon>Dothideomycetes</taxon>
        <taxon>Dothideomycetidae</taxon>
        <taxon>Mycosphaerellales</taxon>
        <taxon>Mycosphaerellaceae</taxon>
        <taxon>Sphaerulina</taxon>
    </lineage>
</organism>
<dbReference type="PANTHER" id="PTHR43544:SF7">
    <property type="entry name" value="NADB-LER2"/>
    <property type="match status" value="1"/>
</dbReference>
<evidence type="ECO:0000256" key="1">
    <source>
        <dbReference type="ARBA" id="ARBA00006484"/>
    </source>
</evidence>
<keyword evidence="2" id="KW-0521">NADP</keyword>
<accession>M3BPF5</accession>
<name>M3BPF5_SPHMS</name>
<dbReference type="InterPro" id="IPR002347">
    <property type="entry name" value="SDR_fam"/>
</dbReference>
<dbReference type="GeneID" id="27906440"/>
<evidence type="ECO:0000256" key="2">
    <source>
        <dbReference type="ARBA" id="ARBA00022857"/>
    </source>
</evidence>
<proteinExistence type="inferred from homology"/>
<dbReference type="AlphaFoldDB" id="M3BPF5"/>
<evidence type="ECO:0000313" key="5">
    <source>
        <dbReference type="Proteomes" id="UP000016931"/>
    </source>
</evidence>
<dbReference type="GO" id="GO:0005737">
    <property type="term" value="C:cytoplasm"/>
    <property type="evidence" value="ECO:0007669"/>
    <property type="project" value="TreeGrafter"/>
</dbReference>
<dbReference type="EMBL" id="KB456272">
    <property type="protein sequence ID" value="EMF08048.1"/>
    <property type="molecule type" value="Genomic_DNA"/>
</dbReference>
<dbReference type="HOGENOM" id="CLU_010194_9_1_1"/>
<dbReference type="eggNOG" id="KOG1611">
    <property type="taxonomic scope" value="Eukaryota"/>
</dbReference>
<dbReference type="Proteomes" id="UP000016931">
    <property type="component" value="Unassembled WGS sequence"/>
</dbReference>
<dbReference type="PANTHER" id="PTHR43544">
    <property type="entry name" value="SHORT-CHAIN DEHYDROGENASE/REDUCTASE"/>
    <property type="match status" value="1"/>
</dbReference>
<gene>
    <name evidence="4" type="ORF">SEPMUDRAFT_54513</name>
</gene>
<dbReference type="OMA" id="CDGMMEV"/>
<dbReference type="InterPro" id="IPR036291">
    <property type="entry name" value="NAD(P)-bd_dom_sf"/>
</dbReference>
<evidence type="ECO:0000256" key="3">
    <source>
        <dbReference type="ARBA" id="ARBA00023002"/>
    </source>
</evidence>
<dbReference type="GO" id="GO:0016491">
    <property type="term" value="F:oxidoreductase activity"/>
    <property type="evidence" value="ECO:0007669"/>
    <property type="project" value="UniProtKB-KW"/>
</dbReference>
<comment type="similarity">
    <text evidence="1">Belongs to the short-chain dehydrogenases/reductases (SDR) family.</text>
</comment>
<dbReference type="PRINTS" id="PR00081">
    <property type="entry name" value="GDHRDH"/>
</dbReference>
<keyword evidence="3" id="KW-0560">Oxidoreductase</keyword>
<dbReference type="CDD" id="cd05325">
    <property type="entry name" value="carb_red_sniffer_like_SDR_c"/>
    <property type="match status" value="1"/>
</dbReference>
<evidence type="ECO:0000313" key="4">
    <source>
        <dbReference type="EMBL" id="EMF08048.1"/>
    </source>
</evidence>